<organism evidence="1 2">
    <name type="scientific">Penicillium cinerascens</name>
    <dbReference type="NCBI Taxonomy" id="70096"/>
    <lineage>
        <taxon>Eukaryota</taxon>
        <taxon>Fungi</taxon>
        <taxon>Dikarya</taxon>
        <taxon>Ascomycota</taxon>
        <taxon>Pezizomycotina</taxon>
        <taxon>Eurotiomycetes</taxon>
        <taxon>Eurotiomycetidae</taxon>
        <taxon>Eurotiales</taxon>
        <taxon>Aspergillaceae</taxon>
        <taxon>Penicillium</taxon>
    </lineage>
</organism>
<evidence type="ECO:0000313" key="2">
    <source>
        <dbReference type="Proteomes" id="UP001150904"/>
    </source>
</evidence>
<dbReference type="EMBL" id="JAPQKR010000008">
    <property type="protein sequence ID" value="KAJ5212147.1"/>
    <property type="molecule type" value="Genomic_DNA"/>
</dbReference>
<reference evidence="1" key="1">
    <citation type="submission" date="2022-12" db="EMBL/GenBank/DDBJ databases">
        <authorList>
            <person name="Petersen C."/>
        </authorList>
    </citation>
    <scope>NUCLEOTIDE SEQUENCE</scope>
    <source>
        <strain evidence="1">IBT 15544</strain>
    </source>
</reference>
<dbReference type="RefSeq" id="XP_058310317.1">
    <property type="nucleotide sequence ID" value="XM_058450855.1"/>
</dbReference>
<dbReference type="AlphaFoldDB" id="A0A9W9T777"/>
<reference evidence="1" key="2">
    <citation type="journal article" date="2023" name="IMA Fungus">
        <title>Comparative genomic study of the Penicillium genus elucidates a diverse pangenome and 15 lateral gene transfer events.</title>
        <authorList>
            <person name="Petersen C."/>
            <person name="Sorensen T."/>
            <person name="Nielsen M.R."/>
            <person name="Sondergaard T.E."/>
            <person name="Sorensen J.L."/>
            <person name="Fitzpatrick D.A."/>
            <person name="Frisvad J.C."/>
            <person name="Nielsen K.L."/>
        </authorList>
    </citation>
    <scope>NUCLEOTIDE SEQUENCE</scope>
    <source>
        <strain evidence="1">IBT 15544</strain>
    </source>
</reference>
<protein>
    <submittedName>
        <fullName evidence="1">Uncharacterized protein</fullName>
    </submittedName>
</protein>
<dbReference type="GeneID" id="83178156"/>
<keyword evidence="2" id="KW-1185">Reference proteome</keyword>
<accession>A0A9W9T777</accession>
<comment type="caution">
    <text evidence="1">The sequence shown here is derived from an EMBL/GenBank/DDBJ whole genome shotgun (WGS) entry which is preliminary data.</text>
</comment>
<sequence length="137" mass="14942">MPKEIDTGKKEYFIPLYVERLQNYVGLDGDNDFSVVGGGHPGDYPSGAGNSTVLDVRQKVAPSLDFVMPDVTLDDGLQNRLPKHYGFLKSVSRLALDAQTRLGSSIGLCFDELAADGTDSSKSVIQKWGGYEITIER</sequence>
<name>A0A9W9T777_9EURO</name>
<gene>
    <name evidence="1" type="ORF">N7498_003793</name>
</gene>
<proteinExistence type="predicted"/>
<dbReference type="Gene3D" id="3.20.20.80">
    <property type="entry name" value="Glycosidases"/>
    <property type="match status" value="1"/>
</dbReference>
<evidence type="ECO:0000313" key="1">
    <source>
        <dbReference type="EMBL" id="KAJ5212147.1"/>
    </source>
</evidence>
<dbReference type="OrthoDB" id="1657402at2759"/>
<dbReference type="Proteomes" id="UP001150904">
    <property type="component" value="Unassembled WGS sequence"/>
</dbReference>